<dbReference type="GO" id="GO:0046872">
    <property type="term" value="F:metal ion binding"/>
    <property type="evidence" value="ECO:0007669"/>
    <property type="project" value="UniProtKB-KW"/>
</dbReference>
<sequence length="85" mass="8861">MSITVTVSDMSCDGCEEIVENAVSEVNGVESVEADSDAETVTVEGSDDVEAIMEAIDFAGYSPSRESTEGDEEDADTTGADEDEA</sequence>
<dbReference type="PROSITE" id="PS01047">
    <property type="entry name" value="HMA_1"/>
    <property type="match status" value="1"/>
</dbReference>
<evidence type="ECO:0000313" key="4">
    <source>
        <dbReference type="EMBL" id="AKH97702.1"/>
    </source>
</evidence>
<dbReference type="Pfam" id="PF00403">
    <property type="entry name" value="HMA"/>
    <property type="match status" value="1"/>
</dbReference>
<feature type="domain" description="HMA" evidence="3">
    <location>
        <begin position="1"/>
        <end position="64"/>
    </location>
</feature>
<dbReference type="CDD" id="cd00371">
    <property type="entry name" value="HMA"/>
    <property type="match status" value="1"/>
</dbReference>
<organism evidence="4 7">
    <name type="scientific">Halanaeroarchaeum sulfurireducens</name>
    <dbReference type="NCBI Taxonomy" id="1604004"/>
    <lineage>
        <taxon>Archaea</taxon>
        <taxon>Methanobacteriati</taxon>
        <taxon>Methanobacteriota</taxon>
        <taxon>Stenosarchaea group</taxon>
        <taxon>Halobacteria</taxon>
        <taxon>Halobacteriales</taxon>
        <taxon>Halobacteriaceae</taxon>
        <taxon>Halanaeroarchaeum</taxon>
    </lineage>
</organism>
<evidence type="ECO:0000259" key="3">
    <source>
        <dbReference type="PROSITE" id="PS50846"/>
    </source>
</evidence>
<gene>
    <name evidence="5" type="ORF">HLASA_1203</name>
    <name evidence="4" type="ORF">HLASF_1215</name>
</gene>
<dbReference type="KEGG" id="hsf:HLASA_1203"/>
<evidence type="ECO:0000313" key="6">
    <source>
        <dbReference type="Proteomes" id="UP000060390"/>
    </source>
</evidence>
<dbReference type="EMBL" id="CP008874">
    <property type="protein sequence ID" value="AKH97702.1"/>
    <property type="molecule type" value="Genomic_DNA"/>
</dbReference>
<keyword evidence="1" id="KW-0479">Metal-binding</keyword>
<dbReference type="SUPFAM" id="SSF55008">
    <property type="entry name" value="HMA, heavy metal-associated domain"/>
    <property type="match status" value="1"/>
</dbReference>
<accession>A0A0F7PAF4</accession>
<feature type="region of interest" description="Disordered" evidence="2">
    <location>
        <begin position="60"/>
        <end position="85"/>
    </location>
</feature>
<dbReference type="STRING" id="1604004.HLASA_1203"/>
<evidence type="ECO:0000256" key="1">
    <source>
        <dbReference type="ARBA" id="ARBA00022723"/>
    </source>
</evidence>
<dbReference type="Gene3D" id="3.30.70.100">
    <property type="match status" value="1"/>
</dbReference>
<dbReference type="PROSITE" id="PS50846">
    <property type="entry name" value="HMA_2"/>
    <property type="match status" value="1"/>
</dbReference>
<name>A0A0F7PAF4_9EURY</name>
<dbReference type="Proteomes" id="UP000069906">
    <property type="component" value="Chromosome"/>
</dbReference>
<dbReference type="HOGENOM" id="CLU_134973_5_3_2"/>
<reference evidence="4 7" key="1">
    <citation type="journal article" date="2015" name="ISME J.">
        <title>Elemental sulfur and acetate can support life of a novel strictly anaerobic haloarchaeon.</title>
        <authorList>
            <person name="Sorokin D.Y."/>
            <person name="Kublanov I.V."/>
            <person name="Gavrilov S.N."/>
            <person name="Rojo D."/>
            <person name="Roman P."/>
            <person name="Golyshin P.N."/>
            <person name="Slepak V.Z."/>
            <person name="Smedile F."/>
            <person name="Ferrer M."/>
            <person name="Messina E."/>
            <person name="La Cono V."/>
            <person name="Yakimov M.M."/>
        </authorList>
    </citation>
    <scope>NUCLEOTIDE SEQUENCE [LARGE SCALE GENOMIC DNA]</scope>
    <source>
        <strain evidence="4 7">HSR2</strain>
    </source>
</reference>
<feature type="compositionally biased region" description="Acidic residues" evidence="2">
    <location>
        <begin position="69"/>
        <end position="85"/>
    </location>
</feature>
<dbReference type="RefSeq" id="WP_079977803.1">
    <property type="nucleotide sequence ID" value="NZ_CP008874.1"/>
</dbReference>
<reference evidence="6" key="2">
    <citation type="submission" date="2015-05" db="EMBL/GenBank/DDBJ databases">
        <title>Complete genome sequence of Halanaeroarchaeum sulfurireducens type strain M27-SA2, a sulfate-reducer haloarchaeon from marine anoxic lake Medee.</title>
        <authorList>
            <person name="Messina E."/>
            <person name="Kublanov I.V."/>
            <person name="Toshchakov S."/>
            <person name="Arcadi E."/>
            <person name="La Spada G."/>
            <person name="La Cono V."/>
            <person name="Yakimov M.M."/>
        </authorList>
    </citation>
    <scope>NUCLEOTIDE SEQUENCE [LARGE SCALE GENOMIC DNA]</scope>
    <source>
        <strain evidence="6">M27-SA2</strain>
    </source>
</reference>
<dbReference type="AlphaFoldDB" id="A0A0F7PAF4"/>
<evidence type="ECO:0000256" key="2">
    <source>
        <dbReference type="SAM" id="MobiDB-lite"/>
    </source>
</evidence>
<dbReference type="InterPro" id="IPR006121">
    <property type="entry name" value="HMA_dom"/>
</dbReference>
<evidence type="ECO:0000313" key="5">
    <source>
        <dbReference type="EMBL" id="ALG82097.1"/>
    </source>
</evidence>
<reference evidence="5 6" key="3">
    <citation type="journal article" date="2016" name="Stand. Genomic Sci.">
        <title>Complete genome sequence of 'Halanaeroarchaeum sulfurireducens' M27-SA2, a sulfur-reducing and acetate-oxidizing haloarchaeon from the deep-sea hypersaline anoxic lake Medee.</title>
        <authorList>
            <person name="Messina E."/>
            <person name="Sorokin D.Y."/>
            <person name="Kublanov I.V."/>
            <person name="Toshchakov S."/>
            <person name="Lopatina A."/>
            <person name="Arcadi E."/>
            <person name="Smedile F."/>
            <person name="La Spada G."/>
            <person name="La Cono V."/>
            <person name="Yakimov M.M."/>
        </authorList>
    </citation>
    <scope>NUCLEOTIDE SEQUENCE [LARGE SCALE GENOMIC DNA]</scope>
    <source>
        <strain evidence="5 6">M27-SA2</strain>
    </source>
</reference>
<dbReference type="InterPro" id="IPR036163">
    <property type="entry name" value="HMA_dom_sf"/>
</dbReference>
<protein>
    <submittedName>
        <fullName evidence="4">Heavy metal transport/detoxification protein</fullName>
    </submittedName>
</protein>
<dbReference type="OrthoDB" id="44171at2157"/>
<proteinExistence type="predicted"/>
<dbReference type="InterPro" id="IPR017969">
    <property type="entry name" value="Heavy-metal-associated_CS"/>
</dbReference>
<dbReference type="KEGG" id="hsu:HLASF_1215"/>
<dbReference type="EMBL" id="CP011564">
    <property type="protein sequence ID" value="ALG82097.1"/>
    <property type="molecule type" value="Genomic_DNA"/>
</dbReference>
<dbReference type="Proteomes" id="UP000060390">
    <property type="component" value="Chromosome"/>
</dbReference>
<evidence type="ECO:0000313" key="7">
    <source>
        <dbReference type="Proteomes" id="UP000069906"/>
    </source>
</evidence>
<dbReference type="GeneID" id="26010551"/>
<keyword evidence="7" id="KW-1185">Reference proteome</keyword>